<organism evidence="1 2">
    <name type="scientific">Sphingomonas yabuuchiae</name>
    <dbReference type="NCBI Taxonomy" id="172044"/>
    <lineage>
        <taxon>Bacteria</taxon>
        <taxon>Pseudomonadati</taxon>
        <taxon>Pseudomonadota</taxon>
        <taxon>Alphaproteobacteria</taxon>
        <taxon>Sphingomonadales</taxon>
        <taxon>Sphingomonadaceae</taxon>
        <taxon>Sphingomonas</taxon>
    </lineage>
</organism>
<gene>
    <name evidence="1" type="ORF">JYA60_06755</name>
</gene>
<reference evidence="1" key="1">
    <citation type="submission" date="2021-01" db="EMBL/GenBank/DDBJ databases">
        <title>Genome Sequencing of Type Strains.</title>
        <authorList>
            <person name="Lemaire J.F."/>
            <person name="Inderbitzin P."/>
            <person name="Collins S.B."/>
            <person name="Wespe N."/>
            <person name="Knight-Connoni V."/>
        </authorList>
    </citation>
    <scope>NUCLEOTIDE SEQUENCE</scope>
    <source>
        <strain evidence="1">DSM 14562</strain>
    </source>
</reference>
<dbReference type="AlphaFoldDB" id="A0AA41DCC2"/>
<protein>
    <submittedName>
        <fullName evidence="1">Uncharacterized protein</fullName>
    </submittedName>
</protein>
<evidence type="ECO:0000313" key="2">
    <source>
        <dbReference type="Proteomes" id="UP000704529"/>
    </source>
</evidence>
<sequence>MNLTRKCIKQADHLSLKHHIGRKIMAYPKVKLVVQRLGKPDVRVEGRVLSVITAKHDEVPEGDTWSDLTLLEQDDGAWIIVMQRSASNWTGPVGDAVYIPNPLAISRKLDDSGLGGIRPVPTESDAKDRMIAHLMEILRWSALAKRMANHMGWDVTDKL</sequence>
<accession>A0AA41DCC2</accession>
<dbReference type="RefSeq" id="WP_184105530.1">
    <property type="nucleotide sequence ID" value="NZ_JACHNX010000006.1"/>
</dbReference>
<name>A0AA41DCC2_9SPHN</name>
<dbReference type="Proteomes" id="UP000704529">
    <property type="component" value="Unassembled WGS sequence"/>
</dbReference>
<comment type="caution">
    <text evidence="1">The sequence shown here is derived from an EMBL/GenBank/DDBJ whole genome shotgun (WGS) entry which is preliminary data.</text>
</comment>
<evidence type="ECO:0000313" key="1">
    <source>
        <dbReference type="EMBL" id="MBN3557924.1"/>
    </source>
</evidence>
<proteinExistence type="predicted"/>
<dbReference type="EMBL" id="JAFHKU010000123">
    <property type="protein sequence ID" value="MBN3557924.1"/>
    <property type="molecule type" value="Genomic_DNA"/>
</dbReference>